<comment type="caution">
    <text evidence="1">The sequence shown here is derived from an EMBL/GenBank/DDBJ whole genome shotgun (WGS) entry which is preliminary data.</text>
</comment>
<dbReference type="SUPFAM" id="SSF56784">
    <property type="entry name" value="HAD-like"/>
    <property type="match status" value="1"/>
</dbReference>
<dbReference type="InterPro" id="IPR036412">
    <property type="entry name" value="HAD-like_sf"/>
</dbReference>
<accession>A0ABW3L1P6</accession>
<dbReference type="InterPro" id="IPR041492">
    <property type="entry name" value="HAD_2"/>
</dbReference>
<organism evidence="1 2">
    <name type="scientific">Thalassobacillus hwangdonensis</name>
    <dbReference type="NCBI Taxonomy" id="546108"/>
    <lineage>
        <taxon>Bacteria</taxon>
        <taxon>Bacillati</taxon>
        <taxon>Bacillota</taxon>
        <taxon>Bacilli</taxon>
        <taxon>Bacillales</taxon>
        <taxon>Bacillaceae</taxon>
        <taxon>Thalassobacillus</taxon>
    </lineage>
</organism>
<dbReference type="SFLD" id="SFLDG01129">
    <property type="entry name" value="C1.5:_HAD__Beta-PGM__Phosphata"/>
    <property type="match status" value="1"/>
</dbReference>
<sequence length="218" mass="24488">MKAVIFDFDGLIVDTESVWFDVFKDALQEYGVDLTMEEFALAIGTTDDVLFDHLDKTYAVQLDRNAIREKTEALYQQRMEVLILREGVLDYLQSAKQLGLKIGLASSSSRSWVEGFLKKFDIFNYFEVIRTKDDVNRVKPDPELYLQAVEALEVAPEETVVFEDSANGLEAAKAAGLHCVMVPNPVTAILSFEGHRLKLASMGDMELNRVLDQISAKA</sequence>
<dbReference type="SFLD" id="SFLDS00003">
    <property type="entry name" value="Haloacid_Dehalogenase"/>
    <property type="match status" value="1"/>
</dbReference>
<dbReference type="GO" id="GO:0016787">
    <property type="term" value="F:hydrolase activity"/>
    <property type="evidence" value="ECO:0007669"/>
    <property type="project" value="UniProtKB-KW"/>
</dbReference>
<name>A0ABW3L1P6_9BACI</name>
<dbReference type="CDD" id="cd16423">
    <property type="entry name" value="HAD_BPGM-like"/>
    <property type="match status" value="1"/>
</dbReference>
<dbReference type="InterPro" id="IPR023198">
    <property type="entry name" value="PGP-like_dom2"/>
</dbReference>
<dbReference type="Pfam" id="PF13419">
    <property type="entry name" value="HAD_2"/>
    <property type="match status" value="1"/>
</dbReference>
<dbReference type="PANTHER" id="PTHR18901:SF38">
    <property type="entry name" value="PSEUDOURIDINE-5'-PHOSPHATASE"/>
    <property type="match status" value="1"/>
</dbReference>
<proteinExistence type="predicted"/>
<dbReference type="NCBIfam" id="TIGR01549">
    <property type="entry name" value="HAD-SF-IA-v1"/>
    <property type="match status" value="1"/>
</dbReference>
<evidence type="ECO:0000313" key="1">
    <source>
        <dbReference type="EMBL" id="MFD1019865.1"/>
    </source>
</evidence>
<dbReference type="NCBIfam" id="TIGR01509">
    <property type="entry name" value="HAD-SF-IA-v3"/>
    <property type="match status" value="1"/>
</dbReference>
<reference evidence="2" key="1">
    <citation type="journal article" date="2019" name="Int. J. Syst. Evol. Microbiol.">
        <title>The Global Catalogue of Microorganisms (GCM) 10K type strain sequencing project: providing services to taxonomists for standard genome sequencing and annotation.</title>
        <authorList>
            <consortium name="The Broad Institute Genomics Platform"/>
            <consortium name="The Broad Institute Genome Sequencing Center for Infectious Disease"/>
            <person name="Wu L."/>
            <person name="Ma J."/>
        </authorList>
    </citation>
    <scope>NUCLEOTIDE SEQUENCE [LARGE SCALE GENOMIC DNA]</scope>
    <source>
        <strain evidence="2">CCUG 56607</strain>
    </source>
</reference>
<dbReference type="PANTHER" id="PTHR18901">
    <property type="entry name" value="2-DEOXYGLUCOSE-6-PHOSPHATE PHOSPHATASE 2"/>
    <property type="match status" value="1"/>
</dbReference>
<dbReference type="SFLD" id="SFLDG01135">
    <property type="entry name" value="C1.5.6:_HAD__Beta-PGM__Phospha"/>
    <property type="match status" value="1"/>
</dbReference>
<gene>
    <name evidence="1" type="ORF">ACFQ2J_11830</name>
</gene>
<keyword evidence="2" id="KW-1185">Reference proteome</keyword>
<dbReference type="InterPro" id="IPR006439">
    <property type="entry name" value="HAD-SF_hydro_IA"/>
</dbReference>
<dbReference type="Gene3D" id="3.40.50.1000">
    <property type="entry name" value="HAD superfamily/HAD-like"/>
    <property type="match status" value="1"/>
</dbReference>
<dbReference type="Gene3D" id="1.10.150.240">
    <property type="entry name" value="Putative phosphatase, domain 2"/>
    <property type="match status" value="1"/>
</dbReference>
<keyword evidence="1" id="KW-0378">Hydrolase</keyword>
<protein>
    <submittedName>
        <fullName evidence="1">HAD family hydrolase</fullName>
    </submittedName>
</protein>
<evidence type="ECO:0000313" key="2">
    <source>
        <dbReference type="Proteomes" id="UP001596990"/>
    </source>
</evidence>
<dbReference type="InterPro" id="IPR023214">
    <property type="entry name" value="HAD_sf"/>
</dbReference>
<dbReference type="RefSeq" id="WP_386060467.1">
    <property type="nucleotide sequence ID" value="NZ_JBHTKL010000005.1"/>
</dbReference>
<dbReference type="PRINTS" id="PR00413">
    <property type="entry name" value="HADHALOGNASE"/>
</dbReference>
<dbReference type="EMBL" id="JBHTKL010000005">
    <property type="protein sequence ID" value="MFD1019865.1"/>
    <property type="molecule type" value="Genomic_DNA"/>
</dbReference>
<dbReference type="Proteomes" id="UP001596990">
    <property type="component" value="Unassembled WGS sequence"/>
</dbReference>